<dbReference type="GO" id="GO:0005886">
    <property type="term" value="C:plasma membrane"/>
    <property type="evidence" value="ECO:0007669"/>
    <property type="project" value="UniProtKB-SubCell"/>
</dbReference>
<dbReference type="EMBL" id="UINC01085024">
    <property type="protein sequence ID" value="SVC32178.1"/>
    <property type="molecule type" value="Genomic_DNA"/>
</dbReference>
<name>A0A382L5E6_9ZZZZ</name>
<keyword evidence="5" id="KW-0067">ATP-binding</keyword>
<evidence type="ECO:0000256" key="1">
    <source>
        <dbReference type="ARBA" id="ARBA00004202"/>
    </source>
</evidence>
<dbReference type="AlphaFoldDB" id="A0A382L5E6"/>
<gene>
    <name evidence="8" type="ORF">METZ01_LOCUS285032</name>
</gene>
<evidence type="ECO:0000256" key="5">
    <source>
        <dbReference type="ARBA" id="ARBA00022840"/>
    </source>
</evidence>
<reference evidence="8" key="1">
    <citation type="submission" date="2018-05" db="EMBL/GenBank/DDBJ databases">
        <authorList>
            <person name="Lanie J.A."/>
            <person name="Ng W.-L."/>
            <person name="Kazmierczak K.M."/>
            <person name="Andrzejewski T.M."/>
            <person name="Davidsen T.M."/>
            <person name="Wayne K.J."/>
            <person name="Tettelin H."/>
            <person name="Glass J.I."/>
            <person name="Rusch D."/>
            <person name="Podicherti R."/>
            <person name="Tsui H.-C.T."/>
            <person name="Winkler M.E."/>
        </authorList>
    </citation>
    <scope>NUCLEOTIDE SEQUENCE</scope>
</reference>
<dbReference type="GO" id="GO:0016887">
    <property type="term" value="F:ATP hydrolysis activity"/>
    <property type="evidence" value="ECO:0007669"/>
    <property type="project" value="InterPro"/>
</dbReference>
<keyword evidence="4" id="KW-0547">Nucleotide-binding</keyword>
<dbReference type="GO" id="GO:0015833">
    <property type="term" value="P:peptide transport"/>
    <property type="evidence" value="ECO:0007669"/>
    <property type="project" value="InterPro"/>
</dbReference>
<dbReference type="NCBIfam" id="TIGR01727">
    <property type="entry name" value="oligo_HPY"/>
    <property type="match status" value="1"/>
</dbReference>
<evidence type="ECO:0000256" key="3">
    <source>
        <dbReference type="ARBA" id="ARBA00022475"/>
    </source>
</evidence>
<keyword evidence="3" id="KW-1003">Cell membrane</keyword>
<dbReference type="Pfam" id="PF08352">
    <property type="entry name" value="oligo_HPY"/>
    <property type="match status" value="1"/>
</dbReference>
<sequence>MDDNANATPLLEVKELKTYFRSDSGIVKAVDGVSFTVEAGETVAIVGESGSGKSVTALSVLRLIPNPPGEIISGEIRFAGDNLLELSEPEARKIRGDRIAMIFQDPMTSLNPSLTIGRQVGEPIEVHRKSLGKVVREKCIDLLRKVRIPDPERRLSSFPYEFSGGMRQRAMIAMGLACEPQLIIADEPTTALDVTVQAQVLDLLKQLTRESQAALVLITHDLGVVARYADRVNVMYAGKIVETGTAREIYNDPRHPYTVGLMNSVPRLNVDVKTPLEPIEGQPPDLSDLPAGCAFEPRCKYAVEHCRTERPKLSVTSGKHAFACWVNFKDVN</sequence>
<evidence type="ECO:0000313" key="8">
    <source>
        <dbReference type="EMBL" id="SVC32178.1"/>
    </source>
</evidence>
<evidence type="ECO:0000256" key="2">
    <source>
        <dbReference type="ARBA" id="ARBA00022448"/>
    </source>
</evidence>
<dbReference type="InterPro" id="IPR013563">
    <property type="entry name" value="Oligopep_ABC_C"/>
</dbReference>
<dbReference type="PANTHER" id="PTHR43297:SF2">
    <property type="entry name" value="DIPEPTIDE TRANSPORT ATP-BINDING PROTEIN DPPD"/>
    <property type="match status" value="1"/>
</dbReference>
<dbReference type="InterPro" id="IPR003593">
    <property type="entry name" value="AAA+_ATPase"/>
</dbReference>
<organism evidence="8">
    <name type="scientific">marine metagenome</name>
    <dbReference type="NCBI Taxonomy" id="408172"/>
    <lineage>
        <taxon>unclassified sequences</taxon>
        <taxon>metagenomes</taxon>
        <taxon>ecological metagenomes</taxon>
    </lineage>
</organism>
<keyword evidence="6" id="KW-0472">Membrane</keyword>
<dbReference type="CDD" id="cd03257">
    <property type="entry name" value="ABC_NikE_OppD_transporters"/>
    <property type="match status" value="1"/>
</dbReference>
<protein>
    <recommendedName>
        <fullName evidence="7">ABC transporter domain-containing protein</fullName>
    </recommendedName>
</protein>
<dbReference type="PROSITE" id="PS00211">
    <property type="entry name" value="ABC_TRANSPORTER_1"/>
    <property type="match status" value="1"/>
</dbReference>
<accession>A0A382L5E6</accession>
<comment type="subcellular location">
    <subcellularLocation>
        <location evidence="1">Cell membrane</location>
        <topology evidence="1">Peripheral membrane protein</topology>
    </subcellularLocation>
</comment>
<feature type="domain" description="ABC transporter" evidence="7">
    <location>
        <begin position="11"/>
        <end position="262"/>
    </location>
</feature>
<keyword evidence="2" id="KW-0813">Transport</keyword>
<dbReference type="GO" id="GO:0005524">
    <property type="term" value="F:ATP binding"/>
    <property type="evidence" value="ECO:0007669"/>
    <property type="project" value="UniProtKB-KW"/>
</dbReference>
<dbReference type="InterPro" id="IPR027417">
    <property type="entry name" value="P-loop_NTPase"/>
</dbReference>
<dbReference type="Pfam" id="PF00005">
    <property type="entry name" value="ABC_tran"/>
    <property type="match status" value="1"/>
</dbReference>
<evidence type="ECO:0000256" key="6">
    <source>
        <dbReference type="ARBA" id="ARBA00023136"/>
    </source>
</evidence>
<dbReference type="SMART" id="SM00382">
    <property type="entry name" value="AAA"/>
    <property type="match status" value="1"/>
</dbReference>
<dbReference type="FunFam" id="3.40.50.300:FF:000016">
    <property type="entry name" value="Oligopeptide ABC transporter ATP-binding component"/>
    <property type="match status" value="1"/>
</dbReference>
<dbReference type="InterPro" id="IPR017871">
    <property type="entry name" value="ABC_transporter-like_CS"/>
</dbReference>
<dbReference type="SUPFAM" id="SSF52540">
    <property type="entry name" value="P-loop containing nucleoside triphosphate hydrolases"/>
    <property type="match status" value="1"/>
</dbReference>
<dbReference type="InterPro" id="IPR003439">
    <property type="entry name" value="ABC_transporter-like_ATP-bd"/>
</dbReference>
<evidence type="ECO:0000256" key="4">
    <source>
        <dbReference type="ARBA" id="ARBA00022741"/>
    </source>
</evidence>
<dbReference type="PANTHER" id="PTHR43297">
    <property type="entry name" value="OLIGOPEPTIDE TRANSPORT ATP-BINDING PROTEIN APPD"/>
    <property type="match status" value="1"/>
</dbReference>
<proteinExistence type="predicted"/>
<evidence type="ECO:0000259" key="7">
    <source>
        <dbReference type="PROSITE" id="PS50893"/>
    </source>
</evidence>
<dbReference type="PROSITE" id="PS50893">
    <property type="entry name" value="ABC_TRANSPORTER_2"/>
    <property type="match status" value="1"/>
</dbReference>
<dbReference type="Gene3D" id="3.40.50.300">
    <property type="entry name" value="P-loop containing nucleotide triphosphate hydrolases"/>
    <property type="match status" value="1"/>
</dbReference>
<dbReference type="InterPro" id="IPR050388">
    <property type="entry name" value="ABC_Ni/Peptide_Import"/>
</dbReference>